<evidence type="ECO:0000313" key="12">
    <source>
        <dbReference type="Proteomes" id="UP000241771"/>
    </source>
</evidence>
<protein>
    <recommendedName>
        <fullName evidence="9">TRAP transporter small permease protein</fullName>
    </recommendedName>
</protein>
<feature type="domain" description="Tripartite ATP-independent periplasmic transporters DctQ component" evidence="10">
    <location>
        <begin position="20"/>
        <end position="146"/>
    </location>
</feature>
<dbReference type="PANTHER" id="PTHR35011:SF2">
    <property type="entry name" value="2,3-DIKETO-L-GULONATE TRAP TRANSPORTER SMALL PERMEASE PROTEIN YIAM"/>
    <property type="match status" value="1"/>
</dbReference>
<keyword evidence="2 9" id="KW-0813">Transport</keyword>
<feature type="transmembrane region" description="Helical" evidence="9">
    <location>
        <begin position="84"/>
        <end position="104"/>
    </location>
</feature>
<evidence type="ECO:0000256" key="3">
    <source>
        <dbReference type="ARBA" id="ARBA00022475"/>
    </source>
</evidence>
<keyword evidence="4 9" id="KW-0997">Cell inner membrane</keyword>
<dbReference type="InterPro" id="IPR007387">
    <property type="entry name" value="TRAP_DctQ"/>
</dbReference>
<feature type="transmembrane region" description="Helical" evidence="9">
    <location>
        <begin position="124"/>
        <end position="145"/>
    </location>
</feature>
<accession>A0A2T3P117</accession>
<dbReference type="GO" id="GO:0022857">
    <property type="term" value="F:transmembrane transporter activity"/>
    <property type="evidence" value="ECO:0007669"/>
    <property type="project" value="UniProtKB-UniRule"/>
</dbReference>
<dbReference type="GO" id="GO:0005886">
    <property type="term" value="C:plasma membrane"/>
    <property type="evidence" value="ECO:0007669"/>
    <property type="project" value="UniProtKB-SubCell"/>
</dbReference>
<dbReference type="Pfam" id="PF04290">
    <property type="entry name" value="DctQ"/>
    <property type="match status" value="1"/>
</dbReference>
<evidence type="ECO:0000256" key="1">
    <source>
        <dbReference type="ARBA" id="ARBA00004429"/>
    </source>
</evidence>
<reference evidence="11 12" key="1">
    <citation type="submission" date="2018-01" db="EMBL/GenBank/DDBJ databases">
        <title>Whole genome sequencing of Histamine producing bacteria.</title>
        <authorList>
            <person name="Butler K."/>
        </authorList>
    </citation>
    <scope>NUCLEOTIDE SEQUENCE [LARGE SCALE GENOMIC DNA]</scope>
    <source>
        <strain evidence="11 12">DSM 100436</strain>
    </source>
</reference>
<keyword evidence="5 9" id="KW-0812">Transmembrane</keyword>
<evidence type="ECO:0000256" key="9">
    <source>
        <dbReference type="RuleBase" id="RU369079"/>
    </source>
</evidence>
<evidence type="ECO:0000256" key="7">
    <source>
        <dbReference type="ARBA" id="ARBA00023136"/>
    </source>
</evidence>
<evidence type="ECO:0000256" key="5">
    <source>
        <dbReference type="ARBA" id="ARBA00022692"/>
    </source>
</evidence>
<dbReference type="AlphaFoldDB" id="A0A2T3P117"/>
<keyword evidence="6 9" id="KW-1133">Transmembrane helix</keyword>
<gene>
    <name evidence="11" type="ORF">C9I98_02855</name>
</gene>
<evidence type="ECO:0000256" key="4">
    <source>
        <dbReference type="ARBA" id="ARBA00022519"/>
    </source>
</evidence>
<dbReference type="GO" id="GO:0015740">
    <property type="term" value="P:C4-dicarboxylate transport"/>
    <property type="evidence" value="ECO:0007669"/>
    <property type="project" value="TreeGrafter"/>
</dbReference>
<dbReference type="RefSeq" id="WP_107271548.1">
    <property type="nucleotide sequence ID" value="NZ_PYMA01000001.1"/>
</dbReference>
<evidence type="ECO:0000256" key="8">
    <source>
        <dbReference type="ARBA" id="ARBA00038436"/>
    </source>
</evidence>
<evidence type="ECO:0000256" key="6">
    <source>
        <dbReference type="ARBA" id="ARBA00022989"/>
    </source>
</evidence>
<feature type="transmembrane region" description="Helical" evidence="9">
    <location>
        <begin position="12"/>
        <end position="34"/>
    </location>
</feature>
<name>A0A2T3P117_9GAMM</name>
<organism evidence="11 12">
    <name type="scientific">Photobacterium sanctipauli</name>
    <dbReference type="NCBI Taxonomy" id="1342794"/>
    <lineage>
        <taxon>Bacteria</taxon>
        <taxon>Pseudomonadati</taxon>
        <taxon>Pseudomonadota</taxon>
        <taxon>Gammaproteobacteria</taxon>
        <taxon>Vibrionales</taxon>
        <taxon>Vibrionaceae</taxon>
        <taxon>Photobacterium</taxon>
    </lineage>
</organism>
<evidence type="ECO:0000256" key="2">
    <source>
        <dbReference type="ARBA" id="ARBA00022448"/>
    </source>
</evidence>
<dbReference type="InterPro" id="IPR055348">
    <property type="entry name" value="DctQ"/>
</dbReference>
<keyword evidence="7 9" id="KW-0472">Membrane</keyword>
<evidence type="ECO:0000313" key="11">
    <source>
        <dbReference type="EMBL" id="PSW22221.1"/>
    </source>
</evidence>
<comment type="subcellular location">
    <subcellularLocation>
        <location evidence="1 9">Cell inner membrane</location>
        <topology evidence="1 9">Multi-pass membrane protein</topology>
    </subcellularLocation>
</comment>
<sequence length="164" mass="18452">MIENYRKVLAALTGLSLFNLFVVMLVASISRYFFNYSIMWSEELAKYSMIYGVMFGMIICYLDGTHIKFSVLNGFIKESLQKKIDFITDISVLGCGFIIAYSGYLFTQRRGSIVSPGTGIEMYYFQSAIIVGGVGLIIAAVLRLLSYRQKSVTHNTAVLQEQND</sequence>
<dbReference type="Proteomes" id="UP000241771">
    <property type="component" value="Unassembled WGS sequence"/>
</dbReference>
<comment type="function">
    <text evidence="9">Part of the tripartite ATP-independent periplasmic (TRAP) transport system.</text>
</comment>
<comment type="subunit">
    <text evidence="9">The complex comprises the extracytoplasmic solute receptor protein and the two transmembrane proteins.</text>
</comment>
<comment type="caution">
    <text evidence="11">The sequence shown here is derived from an EMBL/GenBank/DDBJ whole genome shotgun (WGS) entry which is preliminary data.</text>
</comment>
<feature type="transmembrane region" description="Helical" evidence="9">
    <location>
        <begin position="46"/>
        <end position="64"/>
    </location>
</feature>
<keyword evidence="12" id="KW-1185">Reference proteome</keyword>
<keyword evidence="3" id="KW-1003">Cell membrane</keyword>
<comment type="similarity">
    <text evidence="8 9">Belongs to the TRAP transporter small permease family.</text>
</comment>
<dbReference type="PANTHER" id="PTHR35011">
    <property type="entry name" value="2,3-DIKETO-L-GULONATE TRAP TRANSPORTER SMALL PERMEASE PROTEIN YIAM"/>
    <property type="match status" value="1"/>
</dbReference>
<dbReference type="EMBL" id="PYMA01000001">
    <property type="protein sequence ID" value="PSW22221.1"/>
    <property type="molecule type" value="Genomic_DNA"/>
</dbReference>
<proteinExistence type="inferred from homology"/>
<evidence type="ECO:0000259" key="10">
    <source>
        <dbReference type="Pfam" id="PF04290"/>
    </source>
</evidence>